<proteinExistence type="predicted"/>
<keyword evidence="3" id="KW-1185">Reference proteome</keyword>
<evidence type="ECO:0000313" key="2">
    <source>
        <dbReference type="EMBL" id="CAG8461307.1"/>
    </source>
</evidence>
<feature type="transmembrane region" description="Helical" evidence="1">
    <location>
        <begin position="155"/>
        <end position="176"/>
    </location>
</feature>
<accession>A0A9N8VSX5</accession>
<name>A0A9N8VSX5_9GLOM</name>
<dbReference type="Proteomes" id="UP000789706">
    <property type="component" value="Unassembled WGS sequence"/>
</dbReference>
<sequence length="277" mass="30793">MVVPAELATQATCYGLPFGMFGIFCWSFTFFSVSLTHANCPVFTPWKWGKDYKAQSALLMTVSTILILGPTIYTCFKCRSEWIMLLVALGQLTPWSLKIMNDGFVSLKYDDDNGLWKSYKMAGIILTIPFSLVGWIGMTALSISLMKTEMAVSVWIWSLYLVALIAMMLTCLVENLTFRFSMIYIFATIHIIGSHVIFALITGHWGGLATTGDSETTDPSTSSNSGSESTHEKKCLLYTDTVHVDVRCPHIQSVICHADMSNVPRDTLIVPIINDLP</sequence>
<feature type="transmembrane region" description="Helical" evidence="1">
    <location>
        <begin position="121"/>
        <end position="143"/>
    </location>
</feature>
<evidence type="ECO:0000256" key="1">
    <source>
        <dbReference type="SAM" id="Phobius"/>
    </source>
</evidence>
<comment type="caution">
    <text evidence="2">The sequence shown here is derived from an EMBL/GenBank/DDBJ whole genome shotgun (WGS) entry which is preliminary data.</text>
</comment>
<dbReference type="AlphaFoldDB" id="A0A9N8VSX5"/>
<organism evidence="2 3">
    <name type="scientific">Diversispora eburnea</name>
    <dbReference type="NCBI Taxonomy" id="1213867"/>
    <lineage>
        <taxon>Eukaryota</taxon>
        <taxon>Fungi</taxon>
        <taxon>Fungi incertae sedis</taxon>
        <taxon>Mucoromycota</taxon>
        <taxon>Glomeromycotina</taxon>
        <taxon>Glomeromycetes</taxon>
        <taxon>Diversisporales</taxon>
        <taxon>Diversisporaceae</taxon>
        <taxon>Diversispora</taxon>
    </lineage>
</organism>
<dbReference type="EMBL" id="CAJVPK010000152">
    <property type="protein sequence ID" value="CAG8461307.1"/>
    <property type="molecule type" value="Genomic_DNA"/>
</dbReference>
<keyword evidence="1" id="KW-1133">Transmembrane helix</keyword>
<keyword evidence="1" id="KW-0472">Membrane</keyword>
<gene>
    <name evidence="2" type="ORF">DEBURN_LOCUS2692</name>
</gene>
<feature type="transmembrane region" description="Helical" evidence="1">
    <location>
        <begin position="182"/>
        <end position="201"/>
    </location>
</feature>
<dbReference type="OrthoDB" id="2396694at2759"/>
<feature type="transmembrane region" description="Helical" evidence="1">
    <location>
        <begin position="56"/>
        <end position="76"/>
    </location>
</feature>
<reference evidence="2" key="1">
    <citation type="submission" date="2021-06" db="EMBL/GenBank/DDBJ databases">
        <authorList>
            <person name="Kallberg Y."/>
            <person name="Tangrot J."/>
            <person name="Rosling A."/>
        </authorList>
    </citation>
    <scope>NUCLEOTIDE SEQUENCE</scope>
    <source>
        <strain evidence="2">AZ414A</strain>
    </source>
</reference>
<protein>
    <submittedName>
        <fullName evidence="2">9001_t:CDS:1</fullName>
    </submittedName>
</protein>
<keyword evidence="1" id="KW-0812">Transmembrane</keyword>
<feature type="transmembrane region" description="Helical" evidence="1">
    <location>
        <begin position="12"/>
        <end position="36"/>
    </location>
</feature>
<evidence type="ECO:0000313" key="3">
    <source>
        <dbReference type="Proteomes" id="UP000789706"/>
    </source>
</evidence>